<dbReference type="RefSeq" id="WP_131018387.1">
    <property type="nucleotide sequence ID" value="NZ_SIRE01000038.1"/>
</dbReference>
<dbReference type="Proteomes" id="UP000293142">
    <property type="component" value="Unassembled WGS sequence"/>
</dbReference>
<evidence type="ECO:0000313" key="13">
    <source>
        <dbReference type="EMBL" id="TBL69368.1"/>
    </source>
</evidence>
<keyword evidence="14" id="KW-1185">Reference proteome</keyword>
<dbReference type="InterPro" id="IPR014732">
    <property type="entry name" value="OMPdecase"/>
</dbReference>
<dbReference type="InterPro" id="IPR013785">
    <property type="entry name" value="Aldolase_TIM"/>
</dbReference>
<proteinExistence type="inferred from homology"/>
<evidence type="ECO:0000259" key="12">
    <source>
        <dbReference type="SMART" id="SM00934"/>
    </source>
</evidence>
<dbReference type="NCBIfam" id="TIGR01740">
    <property type="entry name" value="pyrF"/>
    <property type="match status" value="1"/>
</dbReference>
<evidence type="ECO:0000256" key="8">
    <source>
        <dbReference type="ARBA" id="ARBA00049157"/>
    </source>
</evidence>
<dbReference type="UniPathway" id="UPA00070">
    <property type="reaction ID" value="UER00120"/>
</dbReference>
<dbReference type="InterPro" id="IPR018089">
    <property type="entry name" value="OMPdecase_AS"/>
</dbReference>
<feature type="active site" description="For OMPdecase activity" evidence="9">
    <location>
        <position position="67"/>
    </location>
</feature>
<dbReference type="HAMAP" id="MF_01200_A">
    <property type="entry name" value="OMPdecase_type1_A"/>
    <property type="match status" value="1"/>
</dbReference>
<dbReference type="PANTHER" id="PTHR32119:SF2">
    <property type="entry name" value="OROTIDINE 5'-PHOSPHATE DECARBOXYLASE"/>
    <property type="match status" value="1"/>
</dbReference>
<dbReference type="OrthoDB" id="9802134at2"/>
<gene>
    <name evidence="13" type="primary">pyrF</name>
    <name evidence="13" type="ORF">EYB31_35865</name>
</gene>
<feature type="binding site" evidence="10">
    <location>
        <position position="121"/>
    </location>
    <ligand>
        <name>substrate</name>
    </ligand>
</feature>
<keyword evidence="7 11" id="KW-0456">Lyase</keyword>
<dbReference type="GO" id="GO:0004590">
    <property type="term" value="F:orotidine-5'-phosphate decarboxylase activity"/>
    <property type="evidence" value="ECO:0007669"/>
    <property type="project" value="UniProtKB-EC"/>
</dbReference>
<dbReference type="InterPro" id="IPR047595">
    <property type="entry name" value="OMPdecase_arc"/>
</dbReference>
<comment type="catalytic activity">
    <reaction evidence="8 11">
        <text>orotidine 5'-phosphate + H(+) = UMP + CO2</text>
        <dbReference type="Rhea" id="RHEA:11596"/>
        <dbReference type="ChEBI" id="CHEBI:15378"/>
        <dbReference type="ChEBI" id="CHEBI:16526"/>
        <dbReference type="ChEBI" id="CHEBI:57538"/>
        <dbReference type="ChEBI" id="CHEBI:57865"/>
        <dbReference type="EC" id="4.1.1.23"/>
    </reaction>
</comment>
<dbReference type="SUPFAM" id="SSF51366">
    <property type="entry name" value="Ribulose-phoshate binding barrel"/>
    <property type="match status" value="1"/>
</dbReference>
<comment type="pathway">
    <text evidence="2 11">Pyrimidine metabolism; UMP biosynthesis via de novo pathway; UMP from orotate: step 2/2.</text>
</comment>
<dbReference type="GO" id="GO:0044205">
    <property type="term" value="P:'de novo' UMP biosynthetic process"/>
    <property type="evidence" value="ECO:0007669"/>
    <property type="project" value="UniProtKB-UniPathway"/>
</dbReference>
<evidence type="ECO:0000256" key="4">
    <source>
        <dbReference type="ARBA" id="ARBA00021923"/>
    </source>
</evidence>
<feature type="active site" description="For OMPdecase activity" evidence="9">
    <location>
        <position position="70"/>
    </location>
</feature>
<evidence type="ECO:0000256" key="5">
    <source>
        <dbReference type="ARBA" id="ARBA00022793"/>
    </source>
</evidence>
<dbReference type="GO" id="GO:0005829">
    <property type="term" value="C:cytosol"/>
    <property type="evidence" value="ECO:0007669"/>
    <property type="project" value="TreeGrafter"/>
</dbReference>
<evidence type="ECO:0000256" key="10">
    <source>
        <dbReference type="PIRSR" id="PIRSR614732-2"/>
    </source>
</evidence>
<keyword evidence="5 11" id="KW-0210">Decarboxylase</keyword>
<evidence type="ECO:0000313" key="14">
    <source>
        <dbReference type="Proteomes" id="UP000293142"/>
    </source>
</evidence>
<dbReference type="InterPro" id="IPR001754">
    <property type="entry name" value="OMPdeCOase_dom"/>
</dbReference>
<dbReference type="PROSITE" id="PS00156">
    <property type="entry name" value="OMPDECASE"/>
    <property type="match status" value="1"/>
</dbReference>
<protein>
    <recommendedName>
        <fullName evidence="4 11">Orotidine 5'-phosphate decarboxylase</fullName>
        <ecNumber evidence="3 11">4.1.1.23</ecNumber>
    </recommendedName>
</protein>
<accession>A0A4V2J337</accession>
<sequence length="321" mass="35484">MFLKSPKSRIILALDTPDREQSLHVMDQCRDAVDAIKLNYPLVLQEGLSFIGELKKKYDLPIIADFKIADVPVTNNRIVRLAKNAGVDAVMVHGFIGPDAIMEVKEVAGDDMGVFVVTELTHPGGLEFTRPHAKQFAEMAAYLGCYGIQAPGTRPEQIRVMRETVGPDMKIIACGIGAQGGTLQAAIEAGADFGIIGRSIYEADDPREAAMSLARSCAEEPDVVKDVSVVRYCSETESYTLRVEPAREIREILKRFIGYCQSRRIGLTLHHDGGILLRKGKNIIHIYNDGRCLLSNISSVAEGEELARRWLEEIRSDMNNL</sequence>
<evidence type="ECO:0000256" key="3">
    <source>
        <dbReference type="ARBA" id="ARBA00012321"/>
    </source>
</evidence>
<evidence type="ECO:0000256" key="2">
    <source>
        <dbReference type="ARBA" id="ARBA00004861"/>
    </source>
</evidence>
<evidence type="ECO:0000256" key="11">
    <source>
        <dbReference type="RuleBase" id="RU000512"/>
    </source>
</evidence>
<comment type="caution">
    <text evidence="13">The sequence shown here is derived from an EMBL/GenBank/DDBJ whole genome shotgun (WGS) entry which is preliminary data.</text>
</comment>
<feature type="active site" description="For OMPdecase activity" evidence="9">
    <location>
        <position position="65"/>
    </location>
</feature>
<dbReference type="NCBIfam" id="NF010386">
    <property type="entry name" value="PRK13813.1"/>
    <property type="match status" value="1"/>
</dbReference>
<name>A0A4V2J337_9BACL</name>
<evidence type="ECO:0000256" key="1">
    <source>
        <dbReference type="ARBA" id="ARBA00002356"/>
    </source>
</evidence>
<dbReference type="InterPro" id="IPR011060">
    <property type="entry name" value="RibuloseP-bd_barrel"/>
</dbReference>
<feature type="binding site" evidence="10">
    <location>
        <position position="197"/>
    </location>
    <ligand>
        <name>substrate</name>
    </ligand>
</feature>
<feature type="binding site" evidence="10">
    <location>
        <position position="15"/>
    </location>
    <ligand>
        <name>substrate</name>
    </ligand>
</feature>
<evidence type="ECO:0000256" key="9">
    <source>
        <dbReference type="PIRSR" id="PIRSR614732-1"/>
    </source>
</evidence>
<dbReference type="EC" id="4.1.1.23" evidence="3 11"/>
<dbReference type="Pfam" id="PF00215">
    <property type="entry name" value="OMPdecase"/>
    <property type="match status" value="1"/>
</dbReference>
<dbReference type="AlphaFoldDB" id="A0A4V2J337"/>
<comment type="function">
    <text evidence="1">Catalyzes the decarboxylation of orotidine 5'-monophosphate (OMP) to uridine 5'-monophosphate (UMP).</text>
</comment>
<evidence type="ECO:0000256" key="6">
    <source>
        <dbReference type="ARBA" id="ARBA00022975"/>
    </source>
</evidence>
<feature type="binding site" evidence="10">
    <location>
        <position position="37"/>
    </location>
    <ligand>
        <name>substrate</name>
    </ligand>
</feature>
<dbReference type="PANTHER" id="PTHR32119">
    <property type="entry name" value="OROTIDINE 5'-PHOSPHATE DECARBOXYLASE"/>
    <property type="match status" value="1"/>
</dbReference>
<dbReference type="SMART" id="SM00934">
    <property type="entry name" value="OMPdecase"/>
    <property type="match status" value="1"/>
</dbReference>
<feature type="binding site" evidence="10">
    <location>
        <position position="198"/>
    </location>
    <ligand>
        <name>substrate</name>
    </ligand>
</feature>
<dbReference type="CDD" id="cd04725">
    <property type="entry name" value="OMP_decarboxylase_like"/>
    <property type="match status" value="1"/>
</dbReference>
<feature type="domain" description="Orotidine 5'-phosphate decarboxylase" evidence="12">
    <location>
        <begin position="9"/>
        <end position="213"/>
    </location>
</feature>
<evidence type="ECO:0000256" key="7">
    <source>
        <dbReference type="ARBA" id="ARBA00023239"/>
    </source>
</evidence>
<keyword evidence="6 11" id="KW-0665">Pyrimidine biosynthesis</keyword>
<organism evidence="13 14">
    <name type="scientific">Paenibacillus thalictri</name>
    <dbReference type="NCBI Taxonomy" id="2527873"/>
    <lineage>
        <taxon>Bacteria</taxon>
        <taxon>Bacillati</taxon>
        <taxon>Bacillota</taxon>
        <taxon>Bacilli</taxon>
        <taxon>Bacillales</taxon>
        <taxon>Paenibacillaceae</taxon>
        <taxon>Paenibacillus</taxon>
    </lineage>
</organism>
<reference evidence="13 14" key="1">
    <citation type="submission" date="2019-02" db="EMBL/GenBank/DDBJ databases">
        <title>Paenibacillus sp. nov., isolated from surface-sterilized tissue of Thalictrum simplex L.</title>
        <authorList>
            <person name="Tuo L."/>
        </authorList>
    </citation>
    <scope>NUCLEOTIDE SEQUENCE [LARGE SCALE GENOMIC DNA]</scope>
    <source>
        <strain evidence="13 14">N2SHLJ1</strain>
    </source>
</reference>
<dbReference type="EMBL" id="SIRE01000038">
    <property type="protein sequence ID" value="TBL69368.1"/>
    <property type="molecule type" value="Genomic_DNA"/>
</dbReference>
<dbReference type="Gene3D" id="3.20.20.70">
    <property type="entry name" value="Aldolase class I"/>
    <property type="match status" value="1"/>
</dbReference>
<dbReference type="GO" id="GO:0006207">
    <property type="term" value="P:'de novo' pyrimidine nucleobase biosynthetic process"/>
    <property type="evidence" value="ECO:0007669"/>
    <property type="project" value="InterPro"/>
</dbReference>
<comment type="similarity">
    <text evidence="11">Belongs to the OMP decarboxylase family.</text>
</comment>